<feature type="transmembrane region" description="Helical" evidence="1">
    <location>
        <begin position="20"/>
        <end position="47"/>
    </location>
</feature>
<comment type="caution">
    <text evidence="2">The sequence shown here is derived from an EMBL/GenBank/DDBJ whole genome shotgun (WGS) entry which is preliminary data.</text>
</comment>
<dbReference type="InterPro" id="IPR012902">
    <property type="entry name" value="N_methyl_site"/>
</dbReference>
<keyword evidence="1" id="KW-0812">Transmembrane</keyword>
<keyword evidence="1" id="KW-0472">Membrane</keyword>
<gene>
    <name evidence="2" type="ORF">BHF68_01260</name>
</gene>
<accession>A0A1E5G576</accession>
<name>A0A1E5G576_9FIRM</name>
<sequence length="490" mass="53898">MARNARVHKRSKNRDGFTLIEILVVMVLAVFVIGAAYSMLFSGLIVVGTQSGNVDVRNDLRNTINTMTRDIQQSTDVSTTTIGGNEYYQFTQANGDMIVYYYDADRQALIRRVNTSDQTIIDTIDGSQASPFTMEQTDTNIFNVQVWLINKSGFLRSATPEQHEFEIARRIGVGYSVPALGDLSSAARILHYKFPGYTVSAAEIRDQDSMVIIQVTSGADLESLIAEFVLSDGATATIDGTPQVSGETVNNFSNSLVVPFYYTVTAEDGTQRQWRIVVSVEDDLSQGGDGIVLYEDSDGNLQPMPFQPIINTTDEDPNWTKLIITSGVGTQSGYNDYEYYAPEGITIETGVELISEHSGQTSLMLTSDTGDIVIEEGVTFASSGSSNNAREQIYIKTLGNIDIRGVNMVAERYIYLEAGKNIFAQNALLRVMHNSAPNVDIFLELYPYEDGNHIYIDNLTIDFTNVTNDAKARPYSALEGNLASGSITPF</sequence>
<reference evidence="2 3" key="1">
    <citation type="submission" date="2016-09" db="EMBL/GenBank/DDBJ databases">
        <title>Draft genome sequence for the type strain of Desulfuribacillus alkaliarsenatis AHT28, an obligately anaerobic, sulfidogenic bacterium isolated from Russian soda lake sediments.</title>
        <authorList>
            <person name="Abin C.A."/>
            <person name="Hollibaugh J.T."/>
        </authorList>
    </citation>
    <scope>NUCLEOTIDE SEQUENCE [LARGE SCALE GENOMIC DNA]</scope>
    <source>
        <strain evidence="2 3">AHT28</strain>
    </source>
</reference>
<dbReference type="Proteomes" id="UP000094296">
    <property type="component" value="Unassembled WGS sequence"/>
</dbReference>
<dbReference type="EMBL" id="MIJE01000001">
    <property type="protein sequence ID" value="OEF98337.1"/>
    <property type="molecule type" value="Genomic_DNA"/>
</dbReference>
<dbReference type="STRING" id="766136.BHF68_01260"/>
<dbReference type="NCBIfam" id="TIGR02532">
    <property type="entry name" value="IV_pilin_GFxxxE"/>
    <property type="match status" value="1"/>
</dbReference>
<protein>
    <recommendedName>
        <fullName evidence="4">Prepilin-type N-terminal cleavage/methylation domain-containing protein</fullName>
    </recommendedName>
</protein>
<dbReference type="OrthoDB" id="411361at2"/>
<dbReference type="AlphaFoldDB" id="A0A1E5G576"/>
<dbReference type="Gene3D" id="2.60.40.2340">
    <property type="match status" value="1"/>
</dbReference>
<dbReference type="RefSeq" id="WP_069641829.1">
    <property type="nucleotide sequence ID" value="NZ_MIJE01000001.1"/>
</dbReference>
<evidence type="ECO:0008006" key="4">
    <source>
        <dbReference type="Google" id="ProtNLM"/>
    </source>
</evidence>
<proteinExistence type="predicted"/>
<keyword evidence="3" id="KW-1185">Reference proteome</keyword>
<keyword evidence="1" id="KW-1133">Transmembrane helix</keyword>
<evidence type="ECO:0000313" key="2">
    <source>
        <dbReference type="EMBL" id="OEF98337.1"/>
    </source>
</evidence>
<evidence type="ECO:0000313" key="3">
    <source>
        <dbReference type="Proteomes" id="UP000094296"/>
    </source>
</evidence>
<organism evidence="2 3">
    <name type="scientific">Desulfuribacillus alkaliarsenatis</name>
    <dbReference type="NCBI Taxonomy" id="766136"/>
    <lineage>
        <taxon>Bacteria</taxon>
        <taxon>Bacillati</taxon>
        <taxon>Bacillota</taxon>
        <taxon>Desulfuribacillia</taxon>
        <taxon>Desulfuribacillales</taxon>
        <taxon>Desulfuribacillaceae</taxon>
        <taxon>Desulfuribacillus</taxon>
    </lineage>
</organism>
<dbReference type="Pfam" id="PF07963">
    <property type="entry name" value="N_methyl"/>
    <property type="match status" value="1"/>
</dbReference>
<evidence type="ECO:0000256" key="1">
    <source>
        <dbReference type="SAM" id="Phobius"/>
    </source>
</evidence>